<evidence type="ECO:0000313" key="2">
    <source>
        <dbReference type="EMBL" id="OQO02098.1"/>
    </source>
</evidence>
<dbReference type="InterPro" id="IPR012808">
    <property type="entry name" value="CHP02453"/>
</dbReference>
<protein>
    <recommendedName>
        <fullName evidence="4">DUF2461 domain-containing protein</fullName>
    </recommendedName>
</protein>
<feature type="compositionally biased region" description="Polar residues" evidence="1">
    <location>
        <begin position="405"/>
        <end position="418"/>
    </location>
</feature>
<keyword evidence="3" id="KW-1185">Reference proteome</keyword>
<dbReference type="Proteomes" id="UP000192596">
    <property type="component" value="Unassembled WGS sequence"/>
</dbReference>
<dbReference type="PANTHER" id="PTHR36452">
    <property type="entry name" value="CHROMOSOME 12, WHOLE GENOME SHOTGUN SEQUENCE"/>
    <property type="match status" value="1"/>
</dbReference>
<evidence type="ECO:0000313" key="3">
    <source>
        <dbReference type="Proteomes" id="UP000192596"/>
    </source>
</evidence>
<feature type="region of interest" description="Disordered" evidence="1">
    <location>
        <begin position="383"/>
        <end position="418"/>
    </location>
</feature>
<feature type="compositionally biased region" description="Acidic residues" evidence="1">
    <location>
        <begin position="383"/>
        <end position="396"/>
    </location>
</feature>
<dbReference type="AlphaFoldDB" id="A0A1V8SSV3"/>
<dbReference type="STRING" id="1507870.A0A1V8SSV3"/>
<evidence type="ECO:0008006" key="4">
    <source>
        <dbReference type="Google" id="ProtNLM"/>
    </source>
</evidence>
<name>A0A1V8SSV3_9PEZI</name>
<proteinExistence type="predicted"/>
<reference evidence="3" key="1">
    <citation type="submission" date="2017-03" db="EMBL/GenBank/DDBJ databases">
        <title>Genomes of endolithic fungi from Antarctica.</title>
        <authorList>
            <person name="Coleine C."/>
            <person name="Masonjones S."/>
            <person name="Stajich J.E."/>
        </authorList>
    </citation>
    <scope>NUCLEOTIDE SEQUENCE [LARGE SCALE GENOMIC DNA]</scope>
    <source>
        <strain evidence="3">CCFEE 5527</strain>
    </source>
</reference>
<sequence length="418" mass="46418">MARKSQRLSAGTPASVSHKRAVSGTVETPATAKKAKTGRTTKGAAIDAEDVDQDAETSLSEPEDDLSEFAAEAESADDDDHVKDEESEDDYDSEEDAKPRRKSTSAKGKELWREGVKAGLGPGKQLIIKRPKARPAGKVPYADERIHPNTLLFLEELKANNDREWLKMHDPDFRQAEKDWFGFVEKLTEKLTEIDDTVPELPVKDVIFRIYRDIRFSKDPTPYSLQEPHFSAAWSRTGRKGPYAHYYVQVSPNDQTFVGGGLWHPEAAPTAAMRRDIDRRPNRLKDILLEPRVRKDFLKNAPASAQKAVKAFIATNDENALKTRPKGYAADHPDIALMRLRNYTIGSKVSDKELLSDGLTRITDLLACMKPFITYLNSVVMPDEDASSEDEDEDEESHGAEGSGKSASDDNGSEASGT</sequence>
<dbReference type="PANTHER" id="PTHR36452:SF1">
    <property type="entry name" value="DUF2461 DOMAIN-CONTAINING PROTEIN"/>
    <property type="match status" value="1"/>
</dbReference>
<dbReference type="Pfam" id="PF09365">
    <property type="entry name" value="DUF2461"/>
    <property type="match status" value="1"/>
</dbReference>
<evidence type="ECO:0000256" key="1">
    <source>
        <dbReference type="SAM" id="MobiDB-lite"/>
    </source>
</evidence>
<dbReference type="EMBL" id="NAJO01000028">
    <property type="protein sequence ID" value="OQO02098.1"/>
    <property type="molecule type" value="Genomic_DNA"/>
</dbReference>
<feature type="compositionally biased region" description="Acidic residues" evidence="1">
    <location>
        <begin position="74"/>
        <end position="95"/>
    </location>
</feature>
<accession>A0A1V8SSV3</accession>
<dbReference type="OrthoDB" id="2537769at2759"/>
<comment type="caution">
    <text evidence="2">The sequence shown here is derived from an EMBL/GenBank/DDBJ whole genome shotgun (WGS) entry which is preliminary data.</text>
</comment>
<dbReference type="InParanoid" id="A0A1V8SSV3"/>
<gene>
    <name evidence="2" type="ORF">B0A48_11650</name>
</gene>
<dbReference type="NCBIfam" id="TIGR02453">
    <property type="entry name" value="TIGR02453 family protein"/>
    <property type="match status" value="1"/>
</dbReference>
<feature type="compositionally biased region" description="Acidic residues" evidence="1">
    <location>
        <begin position="47"/>
        <end position="67"/>
    </location>
</feature>
<feature type="region of interest" description="Disordered" evidence="1">
    <location>
        <begin position="1"/>
        <end position="109"/>
    </location>
</feature>
<organism evidence="2 3">
    <name type="scientific">Cryoendolithus antarcticus</name>
    <dbReference type="NCBI Taxonomy" id="1507870"/>
    <lineage>
        <taxon>Eukaryota</taxon>
        <taxon>Fungi</taxon>
        <taxon>Dikarya</taxon>
        <taxon>Ascomycota</taxon>
        <taxon>Pezizomycotina</taxon>
        <taxon>Dothideomycetes</taxon>
        <taxon>Dothideomycetidae</taxon>
        <taxon>Cladosporiales</taxon>
        <taxon>Cladosporiaceae</taxon>
        <taxon>Cryoendolithus</taxon>
    </lineage>
</organism>